<dbReference type="EMBL" id="JBHSJC010000001">
    <property type="protein sequence ID" value="MFC4829163.1"/>
    <property type="molecule type" value="Genomic_DNA"/>
</dbReference>
<comment type="caution">
    <text evidence="5">The sequence shown here is derived from an EMBL/GenBank/DDBJ whole genome shotgun (WGS) entry which is preliminary data.</text>
</comment>
<dbReference type="RefSeq" id="WP_204392656.1">
    <property type="nucleotide sequence ID" value="NZ_JAFBBW010000001.1"/>
</dbReference>
<dbReference type="Pfam" id="PF00440">
    <property type="entry name" value="TetR_N"/>
    <property type="match status" value="1"/>
</dbReference>
<dbReference type="PANTHER" id="PTHR30055">
    <property type="entry name" value="HTH-TYPE TRANSCRIPTIONAL REGULATOR RUTR"/>
    <property type="match status" value="1"/>
</dbReference>
<protein>
    <submittedName>
        <fullName evidence="5">TetR/AcrR family transcriptional regulator</fullName>
    </submittedName>
</protein>
<feature type="DNA-binding region" description="H-T-H motif" evidence="2">
    <location>
        <begin position="51"/>
        <end position="70"/>
    </location>
</feature>
<evidence type="ECO:0000256" key="3">
    <source>
        <dbReference type="SAM" id="MobiDB-lite"/>
    </source>
</evidence>
<gene>
    <name evidence="5" type="ORF">ACFPER_10200</name>
</gene>
<reference evidence="6" key="1">
    <citation type="journal article" date="2019" name="Int. J. Syst. Evol. Microbiol.">
        <title>The Global Catalogue of Microorganisms (GCM) 10K type strain sequencing project: providing services to taxonomists for standard genome sequencing and annotation.</title>
        <authorList>
            <consortium name="The Broad Institute Genomics Platform"/>
            <consortium name="The Broad Institute Genome Sequencing Center for Infectious Disease"/>
            <person name="Wu L."/>
            <person name="Ma J."/>
        </authorList>
    </citation>
    <scope>NUCLEOTIDE SEQUENCE [LARGE SCALE GENOMIC DNA]</scope>
    <source>
        <strain evidence="6">CGMCC 1.12192</strain>
    </source>
</reference>
<proteinExistence type="predicted"/>
<evidence type="ECO:0000259" key="4">
    <source>
        <dbReference type="PROSITE" id="PS50977"/>
    </source>
</evidence>
<dbReference type="Proteomes" id="UP001595960">
    <property type="component" value="Unassembled WGS sequence"/>
</dbReference>
<keyword evidence="1 2" id="KW-0238">DNA-binding</keyword>
<dbReference type="Gene3D" id="1.10.357.10">
    <property type="entry name" value="Tetracycline Repressor, domain 2"/>
    <property type="match status" value="1"/>
</dbReference>
<organism evidence="5 6">
    <name type="scientific">Agromyces aurantiacus</name>
    <dbReference type="NCBI Taxonomy" id="165814"/>
    <lineage>
        <taxon>Bacteria</taxon>
        <taxon>Bacillati</taxon>
        <taxon>Actinomycetota</taxon>
        <taxon>Actinomycetes</taxon>
        <taxon>Micrococcales</taxon>
        <taxon>Microbacteriaceae</taxon>
        <taxon>Agromyces</taxon>
    </lineage>
</organism>
<evidence type="ECO:0000256" key="2">
    <source>
        <dbReference type="PROSITE-ProRule" id="PRU00335"/>
    </source>
</evidence>
<accession>A0ABV9R619</accession>
<feature type="domain" description="HTH tetR-type" evidence="4">
    <location>
        <begin position="28"/>
        <end position="88"/>
    </location>
</feature>
<feature type="region of interest" description="Disordered" evidence="3">
    <location>
        <begin position="1"/>
        <end position="28"/>
    </location>
</feature>
<dbReference type="PANTHER" id="PTHR30055:SF235">
    <property type="entry name" value="TRANSCRIPTIONAL REGULATORY PROTEIN"/>
    <property type="match status" value="1"/>
</dbReference>
<evidence type="ECO:0000313" key="5">
    <source>
        <dbReference type="EMBL" id="MFC4829163.1"/>
    </source>
</evidence>
<dbReference type="InterPro" id="IPR050109">
    <property type="entry name" value="HTH-type_TetR-like_transc_reg"/>
</dbReference>
<dbReference type="SUPFAM" id="SSF46689">
    <property type="entry name" value="Homeodomain-like"/>
    <property type="match status" value="1"/>
</dbReference>
<keyword evidence="6" id="KW-1185">Reference proteome</keyword>
<name>A0ABV9R619_9MICO</name>
<evidence type="ECO:0000313" key="6">
    <source>
        <dbReference type="Proteomes" id="UP001595960"/>
    </source>
</evidence>
<evidence type="ECO:0000256" key="1">
    <source>
        <dbReference type="ARBA" id="ARBA00023125"/>
    </source>
</evidence>
<dbReference type="InterPro" id="IPR001647">
    <property type="entry name" value="HTH_TetR"/>
</dbReference>
<dbReference type="InterPro" id="IPR009057">
    <property type="entry name" value="Homeodomain-like_sf"/>
</dbReference>
<dbReference type="PROSITE" id="PS50977">
    <property type="entry name" value="HTH_TETR_2"/>
    <property type="match status" value="1"/>
</dbReference>
<sequence length="215" mass="23206">MADGAERRTTATKRRGPKRAAGEPAGPDQVRRALLDAAAELFVRDGVHRVSLREVAAGANVHPNLIRRYIGTRDDLVMAVFDDLSSQLAELVLRNPLAGQGHGPATVMGRWVRMLDQLVLEGRPVVGRAGFNPVLALAQTLREGYGLDDRAARVRAAQVGALALGWRVFEEYLLEAGGLGDLPVEVLRAELADTNRRIGATPWRPPSEAADDALP</sequence>